<keyword evidence="2" id="KW-0479">Metal-binding</keyword>
<evidence type="ECO:0000313" key="3">
    <source>
        <dbReference type="EMBL" id="CAB4530776.1"/>
    </source>
</evidence>
<dbReference type="InterPro" id="IPR002678">
    <property type="entry name" value="DUF34/NIF3"/>
</dbReference>
<dbReference type="PANTHER" id="PTHR13799:SF14">
    <property type="entry name" value="GTP CYCLOHYDROLASE 1 TYPE 2 HOMOLOG"/>
    <property type="match status" value="1"/>
</dbReference>
<dbReference type="InterPro" id="IPR036069">
    <property type="entry name" value="DUF34/NIF3_sf"/>
</dbReference>
<dbReference type="GO" id="GO:0005737">
    <property type="term" value="C:cytoplasm"/>
    <property type="evidence" value="ECO:0007669"/>
    <property type="project" value="TreeGrafter"/>
</dbReference>
<protein>
    <submittedName>
        <fullName evidence="3">Unannotated protein</fullName>
    </submittedName>
</protein>
<name>A0A6J6AWJ8_9ZZZZ</name>
<dbReference type="EMBL" id="CAEZSH010000001">
    <property type="protein sequence ID" value="CAB4530776.1"/>
    <property type="molecule type" value="Genomic_DNA"/>
</dbReference>
<evidence type="ECO:0000256" key="2">
    <source>
        <dbReference type="ARBA" id="ARBA00022723"/>
    </source>
</evidence>
<dbReference type="Gene3D" id="3.40.1390.30">
    <property type="entry name" value="NIF3 (NGG1p interacting factor 3)-like"/>
    <property type="match status" value="2"/>
</dbReference>
<gene>
    <name evidence="3" type="ORF">UFOPK1410_00010</name>
    <name evidence="4" type="ORF">UFOPK1855_00332</name>
</gene>
<organism evidence="3">
    <name type="scientific">freshwater metagenome</name>
    <dbReference type="NCBI Taxonomy" id="449393"/>
    <lineage>
        <taxon>unclassified sequences</taxon>
        <taxon>metagenomes</taxon>
        <taxon>ecological metagenomes</taxon>
    </lineage>
</organism>
<dbReference type="EMBL" id="CAEZUW010000036">
    <property type="protein sequence ID" value="CAB4609681.1"/>
    <property type="molecule type" value="Genomic_DNA"/>
</dbReference>
<proteinExistence type="inferred from homology"/>
<sequence>MTHLTEISNTFEALWPAAGAELWDAPGFVTSHSDAVTGVLLSVDITGAVLAEARAKGCNLVLAHHPFLLKGTQEVNHDSLKGSVLTFALKHSIAIFAAHTNADIVENGVSDVIAKKLGLTNIKPLVKTADSEGHGRIGRLAQAIPLQEFAAQVAETLPFSARGVTVAGDPEHLIETVALCGGAGDSFIEAAHASDADVYVTSDLRHHPTLDATLTPREKPLALVDVSHWAAESLWLEIAATAIANAHPGVAVHVSEVVTDPWVFSINRGER</sequence>
<dbReference type="GO" id="GO:0046872">
    <property type="term" value="F:metal ion binding"/>
    <property type="evidence" value="ECO:0007669"/>
    <property type="project" value="UniProtKB-KW"/>
</dbReference>
<dbReference type="NCBIfam" id="TIGR00486">
    <property type="entry name" value="YbgI_SA1388"/>
    <property type="match status" value="1"/>
</dbReference>
<dbReference type="PANTHER" id="PTHR13799">
    <property type="entry name" value="NGG1 INTERACTING FACTOR 3"/>
    <property type="match status" value="1"/>
</dbReference>
<dbReference type="FunFam" id="3.40.1390.30:FF:000001">
    <property type="entry name" value="GTP cyclohydrolase 1 type 2"/>
    <property type="match status" value="1"/>
</dbReference>
<evidence type="ECO:0000313" key="4">
    <source>
        <dbReference type="EMBL" id="CAB4609681.1"/>
    </source>
</evidence>
<comment type="similarity">
    <text evidence="1">Belongs to the GTP cyclohydrolase I type 2/NIF3 family.</text>
</comment>
<reference evidence="3" key="1">
    <citation type="submission" date="2020-05" db="EMBL/GenBank/DDBJ databases">
        <authorList>
            <person name="Chiriac C."/>
            <person name="Salcher M."/>
            <person name="Ghai R."/>
            <person name="Kavagutti S V."/>
        </authorList>
    </citation>
    <scope>NUCLEOTIDE SEQUENCE</scope>
</reference>
<dbReference type="AlphaFoldDB" id="A0A6J6AWJ8"/>
<dbReference type="Pfam" id="PF01784">
    <property type="entry name" value="DUF34_NIF3"/>
    <property type="match status" value="1"/>
</dbReference>
<dbReference type="SUPFAM" id="SSF102705">
    <property type="entry name" value="NIF3 (NGG1p interacting factor 3)-like"/>
    <property type="match status" value="1"/>
</dbReference>
<evidence type="ECO:0000256" key="1">
    <source>
        <dbReference type="ARBA" id="ARBA00006964"/>
    </source>
</evidence>
<accession>A0A6J6AWJ8</accession>